<gene>
    <name evidence="2" type="ORF">GCM10020367_33040</name>
</gene>
<protein>
    <recommendedName>
        <fullName evidence="1">Bro-N domain-containing protein</fullName>
    </recommendedName>
</protein>
<dbReference type="Pfam" id="PF02498">
    <property type="entry name" value="Bro-N"/>
    <property type="match status" value="1"/>
</dbReference>
<accession>A0ABP6SDD3</accession>
<dbReference type="SMART" id="SM01040">
    <property type="entry name" value="Bro-N"/>
    <property type="match status" value="1"/>
</dbReference>
<feature type="domain" description="Bro-N" evidence="1">
    <location>
        <begin position="140"/>
        <end position="262"/>
    </location>
</feature>
<sequence>MYTEQALLETRAVRASLSHRTEALDRVKQLPLLPDGEHTTAALLAEYFEIDAVVMRRVVRKHAGELGGYGYRQLQGEELKEFLAVNMPERKALGRALGVLTTRSALVLAMLLSGSEVAHRVRLRLLQSVGARMDRDATGPVLVRAEFPVTGQPIRVVLIGSDPWFAIVDVYGVLGIENPGDARKIVEPEDIQTVELNVATVDSIYRGVVSAGQADCRRDPSRLNVVSEAGLYTLIMRSRKPAAKPFQRWVTAELLPSIRRGDTDLDAQQARMAETLAEAIGQQVHVVADAGQAVDKDITVMSDGTVHCQHGEMDVCIPAKDEDCGPPFGPYYRCPEIERHGIRGSRPLRPCGTIRFVDVVRRLTDPDVPAPRRVQPEAEVADVGSMFLSIGDAHVRGSARQIAEVLREMGVVINPRP</sequence>
<comment type="caution">
    <text evidence="2">The sequence shown here is derived from an EMBL/GenBank/DDBJ whole genome shotgun (WGS) entry which is preliminary data.</text>
</comment>
<dbReference type="Proteomes" id="UP001499990">
    <property type="component" value="Unassembled WGS sequence"/>
</dbReference>
<proteinExistence type="predicted"/>
<organism evidence="2 3">
    <name type="scientific">Streptomyces sannanensis</name>
    <dbReference type="NCBI Taxonomy" id="285536"/>
    <lineage>
        <taxon>Bacteria</taxon>
        <taxon>Bacillati</taxon>
        <taxon>Actinomycetota</taxon>
        <taxon>Actinomycetes</taxon>
        <taxon>Kitasatosporales</taxon>
        <taxon>Streptomycetaceae</taxon>
        <taxon>Streptomyces</taxon>
    </lineage>
</organism>
<dbReference type="PROSITE" id="PS51750">
    <property type="entry name" value="BRO_N"/>
    <property type="match status" value="1"/>
</dbReference>
<keyword evidence="3" id="KW-1185">Reference proteome</keyword>
<reference evidence="3" key="1">
    <citation type="journal article" date="2019" name="Int. J. Syst. Evol. Microbiol.">
        <title>The Global Catalogue of Microorganisms (GCM) 10K type strain sequencing project: providing services to taxonomists for standard genome sequencing and annotation.</title>
        <authorList>
            <consortium name="The Broad Institute Genomics Platform"/>
            <consortium name="The Broad Institute Genome Sequencing Center for Infectious Disease"/>
            <person name="Wu L."/>
            <person name="Ma J."/>
        </authorList>
    </citation>
    <scope>NUCLEOTIDE SEQUENCE [LARGE SCALE GENOMIC DNA]</scope>
    <source>
        <strain evidence="3">JCM 9651</strain>
    </source>
</reference>
<name>A0ABP6SDD3_9ACTN</name>
<evidence type="ECO:0000259" key="1">
    <source>
        <dbReference type="PROSITE" id="PS51750"/>
    </source>
</evidence>
<dbReference type="PANTHER" id="PTHR36180:SF2">
    <property type="entry name" value="BRO FAMILY PROTEIN"/>
    <property type="match status" value="1"/>
</dbReference>
<dbReference type="InterPro" id="IPR003497">
    <property type="entry name" value="BRO_N_domain"/>
</dbReference>
<evidence type="ECO:0000313" key="3">
    <source>
        <dbReference type="Proteomes" id="UP001499990"/>
    </source>
</evidence>
<dbReference type="PANTHER" id="PTHR36180">
    <property type="entry name" value="DNA-BINDING PROTEIN-RELATED-RELATED"/>
    <property type="match status" value="1"/>
</dbReference>
<evidence type="ECO:0000313" key="2">
    <source>
        <dbReference type="EMBL" id="GAA3373371.1"/>
    </source>
</evidence>
<dbReference type="RefSeq" id="WP_345038186.1">
    <property type="nucleotide sequence ID" value="NZ_BAAAYL010000001.1"/>
</dbReference>
<dbReference type="EMBL" id="BAAAYL010000001">
    <property type="protein sequence ID" value="GAA3373371.1"/>
    <property type="molecule type" value="Genomic_DNA"/>
</dbReference>